<name>A0ABN6VPE9_9BACT</name>
<evidence type="ECO:0000313" key="1">
    <source>
        <dbReference type="EMBL" id="BDV42073.1"/>
    </source>
</evidence>
<organism evidence="1 2">
    <name type="scientific">Geotalea uraniireducens</name>
    <dbReference type="NCBI Taxonomy" id="351604"/>
    <lineage>
        <taxon>Bacteria</taxon>
        <taxon>Pseudomonadati</taxon>
        <taxon>Thermodesulfobacteriota</taxon>
        <taxon>Desulfuromonadia</taxon>
        <taxon>Geobacterales</taxon>
        <taxon>Geobacteraceae</taxon>
        <taxon>Geotalea</taxon>
    </lineage>
</organism>
<accession>A0ABN6VPE9</accession>
<protein>
    <submittedName>
        <fullName evidence="1">Uncharacterized protein</fullName>
    </submittedName>
</protein>
<proteinExistence type="predicted"/>
<gene>
    <name evidence="1" type="ORF">GURASL_09960</name>
</gene>
<evidence type="ECO:0000313" key="2">
    <source>
        <dbReference type="Proteomes" id="UP001317705"/>
    </source>
</evidence>
<dbReference type="EMBL" id="AP027151">
    <property type="protein sequence ID" value="BDV42073.1"/>
    <property type="molecule type" value="Genomic_DNA"/>
</dbReference>
<dbReference type="Proteomes" id="UP001317705">
    <property type="component" value="Chromosome"/>
</dbReference>
<sequence length="93" mass="10279">MYFPDLIVEVSSEELGVLMPVNGRHLHKSFASDRNGITKLTDWLRDLGMHDCCIRIRIANPTLIALAVSLAVRLSMDSHAIGLTVGEQLRHAA</sequence>
<dbReference type="RefSeq" id="WP_282002295.1">
    <property type="nucleotide sequence ID" value="NZ_AP027151.1"/>
</dbReference>
<keyword evidence="2" id="KW-1185">Reference proteome</keyword>
<reference evidence="1 2" key="1">
    <citation type="submission" date="2022-12" db="EMBL/GenBank/DDBJ databases">
        <title>Polyphasic characterization of Geotalea uranireducens NIT-SL11 newly isolated from a complex of sewage sludge and microbially reduced graphene oxide.</title>
        <authorList>
            <person name="Xie L."/>
            <person name="Yoshida N."/>
            <person name="Meng L."/>
        </authorList>
    </citation>
    <scope>NUCLEOTIDE SEQUENCE [LARGE SCALE GENOMIC DNA]</scope>
    <source>
        <strain evidence="1 2">NIT-SL11</strain>
    </source>
</reference>